<feature type="transmembrane region" description="Helical" evidence="1">
    <location>
        <begin position="181"/>
        <end position="197"/>
    </location>
</feature>
<reference evidence="2" key="1">
    <citation type="submission" date="2021-01" db="EMBL/GenBank/DDBJ databases">
        <title>Whole genome shotgun sequence of Virgisporangium aliadipatigenens NBRC 105644.</title>
        <authorList>
            <person name="Komaki H."/>
            <person name="Tamura T."/>
        </authorList>
    </citation>
    <scope>NUCLEOTIDE SEQUENCE</scope>
    <source>
        <strain evidence="2">NBRC 105644</strain>
    </source>
</reference>
<keyword evidence="3" id="KW-1185">Reference proteome</keyword>
<dbReference type="AlphaFoldDB" id="A0A8J3YSG4"/>
<evidence type="ECO:0000313" key="3">
    <source>
        <dbReference type="Proteomes" id="UP000619260"/>
    </source>
</evidence>
<keyword evidence="1" id="KW-1133">Transmembrane helix</keyword>
<keyword evidence="1" id="KW-0472">Membrane</keyword>
<dbReference type="EMBL" id="BOPF01000023">
    <property type="protein sequence ID" value="GIJ48996.1"/>
    <property type="molecule type" value="Genomic_DNA"/>
</dbReference>
<dbReference type="RefSeq" id="WP_203902449.1">
    <property type="nucleotide sequence ID" value="NZ_BOPF01000023.1"/>
</dbReference>
<feature type="transmembrane region" description="Helical" evidence="1">
    <location>
        <begin position="118"/>
        <end position="140"/>
    </location>
</feature>
<dbReference type="Proteomes" id="UP000619260">
    <property type="component" value="Unassembled WGS sequence"/>
</dbReference>
<accession>A0A8J3YSG4</accession>
<evidence type="ECO:0000256" key="1">
    <source>
        <dbReference type="SAM" id="Phobius"/>
    </source>
</evidence>
<proteinExistence type="predicted"/>
<protein>
    <submittedName>
        <fullName evidence="2">Uncharacterized protein</fullName>
    </submittedName>
</protein>
<feature type="transmembrane region" description="Helical" evidence="1">
    <location>
        <begin position="152"/>
        <end position="175"/>
    </location>
</feature>
<organism evidence="2 3">
    <name type="scientific">Virgisporangium aliadipatigenens</name>
    <dbReference type="NCBI Taxonomy" id="741659"/>
    <lineage>
        <taxon>Bacteria</taxon>
        <taxon>Bacillati</taxon>
        <taxon>Actinomycetota</taxon>
        <taxon>Actinomycetes</taxon>
        <taxon>Micromonosporales</taxon>
        <taxon>Micromonosporaceae</taxon>
        <taxon>Virgisporangium</taxon>
    </lineage>
</organism>
<evidence type="ECO:0000313" key="2">
    <source>
        <dbReference type="EMBL" id="GIJ48996.1"/>
    </source>
</evidence>
<dbReference type="NCBIfam" id="NF038403">
    <property type="entry name" value="perm_prefix_1"/>
    <property type="match status" value="1"/>
</dbReference>
<gene>
    <name evidence="2" type="ORF">Val02_58820</name>
</gene>
<name>A0A8J3YSG4_9ACTN</name>
<dbReference type="InterPro" id="IPR047928">
    <property type="entry name" value="Perm_prefix_1"/>
</dbReference>
<comment type="caution">
    <text evidence="2">The sequence shown here is derived from an EMBL/GenBank/DDBJ whole genome shotgun (WGS) entry which is preliminary data.</text>
</comment>
<feature type="transmembrane region" description="Helical" evidence="1">
    <location>
        <begin position="81"/>
        <end position="98"/>
    </location>
</feature>
<dbReference type="Pfam" id="PF22564">
    <property type="entry name" value="HAAS"/>
    <property type="match status" value="1"/>
</dbReference>
<keyword evidence="1" id="KW-0812">Transmembrane</keyword>
<sequence length="207" mass="21863">MELVDAYVTRLGRALRGPRRARADLLTEVRDSLVDAAEAYGRAGYDADAAARRAVEDFGEVREIAAGYQVELGMIQARRTAVGILLAIGGQPLFWNYLRPHLGTTTASDSPGPLHTVIDVLMEWCGTATLLAAAALLLAIRLAGHSTRVTRAAGLLANGAGVLFALLGATMTLIGPGAADNVLWLAVVLLVPMLVLIRSGHRCLRSG</sequence>